<dbReference type="EMBL" id="JACXWY010000001">
    <property type="protein sequence ID" value="MBD3844271.1"/>
    <property type="molecule type" value="Genomic_DNA"/>
</dbReference>
<proteinExistence type="predicted"/>
<dbReference type="RefSeq" id="WP_191123088.1">
    <property type="nucleotide sequence ID" value="NZ_JACXWY010000001.1"/>
</dbReference>
<evidence type="ECO:0000313" key="2">
    <source>
        <dbReference type="Proteomes" id="UP000619295"/>
    </source>
</evidence>
<organism evidence="1 2">
    <name type="scientific">Bosea spartocytisi</name>
    <dbReference type="NCBI Taxonomy" id="2773451"/>
    <lineage>
        <taxon>Bacteria</taxon>
        <taxon>Pseudomonadati</taxon>
        <taxon>Pseudomonadota</taxon>
        <taxon>Alphaproteobacteria</taxon>
        <taxon>Hyphomicrobiales</taxon>
        <taxon>Boseaceae</taxon>
        <taxon>Bosea</taxon>
    </lineage>
</organism>
<dbReference type="Proteomes" id="UP000619295">
    <property type="component" value="Unassembled WGS sequence"/>
</dbReference>
<gene>
    <name evidence="1" type="ORF">IED13_01075</name>
</gene>
<reference evidence="1" key="1">
    <citation type="submission" date="2020-09" db="EMBL/GenBank/DDBJ databases">
        <title>Bosea spartocytisi sp. nov. a root nodule endophyte of Spartocytisus supranubius in the high mountain ecosystem fo the Teide National Park (Canary Islands, Spain).</title>
        <authorList>
            <person name="Pulido-Suarez L."/>
            <person name="Peix A."/>
            <person name="Igual J.M."/>
            <person name="Socas-Perez N."/>
            <person name="Velazquez E."/>
            <person name="Flores-Felix J.D."/>
            <person name="Leon-Barrios M."/>
        </authorList>
    </citation>
    <scope>NUCLEOTIDE SEQUENCE</scope>
    <source>
        <strain evidence="1">SSUT16</strain>
    </source>
</reference>
<comment type="caution">
    <text evidence="1">The sequence shown here is derived from an EMBL/GenBank/DDBJ whole genome shotgun (WGS) entry which is preliminary data.</text>
</comment>
<protein>
    <submittedName>
        <fullName evidence="1">Uncharacterized protein</fullName>
    </submittedName>
</protein>
<accession>A0A927HYC2</accession>
<sequence>MTIHYDEGAAKLGAGAAIAMALVEELQKAGVLSADQVKSIYLAAVQKTESLPGAFHVDTLLSHLAKNVRENG</sequence>
<name>A0A927HYC2_9HYPH</name>
<evidence type="ECO:0000313" key="1">
    <source>
        <dbReference type="EMBL" id="MBD3844271.1"/>
    </source>
</evidence>
<dbReference type="AlphaFoldDB" id="A0A927HYC2"/>
<keyword evidence="2" id="KW-1185">Reference proteome</keyword>